<accession>A0AA39XQL7</accession>
<name>A0AA39XQL7_9PEZI</name>
<evidence type="ECO:0000256" key="1">
    <source>
        <dbReference type="SAM" id="MobiDB-lite"/>
    </source>
</evidence>
<sequence length="302" mass="33151">MSFFLSDFLQDLTANEPPTTNAAQAAPINDEPSIPPPRPTMSPPTNTPMTDAIEPSTPKHRRKATSNDHEPSPDFASLSRAAKNKFRAIMRKRQGTSSETRVWYCRERCDWPFASQNERSYHERRCAVGLGDRRFSSRQEFEKKIAGRSNEDVLSEWESLMQESARKFSGGGPVAAEGGGAGGGGGGGGKEVEGEVGRQEKVQQQRLADENQALGGGLQHVGGKDTALRKERSSSGVFSTEFILKYGAMQIEEKDARNATFAEFTAKYGAADVEQAEPEVQVKVEDDGNNEIPLGENWWVPQ</sequence>
<feature type="compositionally biased region" description="Gly residues" evidence="1">
    <location>
        <begin position="169"/>
        <end position="189"/>
    </location>
</feature>
<feature type="compositionally biased region" description="Basic and acidic residues" evidence="1">
    <location>
        <begin position="222"/>
        <end position="233"/>
    </location>
</feature>
<dbReference type="EMBL" id="JAUJDW010000121">
    <property type="protein sequence ID" value="KAK0637602.1"/>
    <property type="molecule type" value="Genomic_DNA"/>
</dbReference>
<protein>
    <submittedName>
        <fullName evidence="2">Uncharacterized protein</fullName>
    </submittedName>
</protein>
<comment type="caution">
    <text evidence="2">The sequence shown here is derived from an EMBL/GenBank/DDBJ whole genome shotgun (WGS) entry which is preliminary data.</text>
</comment>
<feature type="compositionally biased region" description="Pro residues" evidence="1">
    <location>
        <begin position="33"/>
        <end position="46"/>
    </location>
</feature>
<evidence type="ECO:0000313" key="3">
    <source>
        <dbReference type="Proteomes" id="UP001175001"/>
    </source>
</evidence>
<dbReference type="Proteomes" id="UP001175001">
    <property type="component" value="Unassembled WGS sequence"/>
</dbReference>
<keyword evidence="3" id="KW-1185">Reference proteome</keyword>
<evidence type="ECO:0000313" key="2">
    <source>
        <dbReference type="EMBL" id="KAK0637602.1"/>
    </source>
</evidence>
<gene>
    <name evidence="2" type="ORF">DIS24_g10651</name>
</gene>
<feature type="region of interest" description="Disordered" evidence="1">
    <location>
        <begin position="166"/>
        <end position="234"/>
    </location>
</feature>
<reference evidence="2" key="1">
    <citation type="submission" date="2023-06" db="EMBL/GenBank/DDBJ databases">
        <title>Multi-omics analyses reveal the molecular pathogenesis toolkit of Lasiodiplodia hormozganensis, a cross-kingdom pathogen.</title>
        <authorList>
            <person name="Felix C."/>
            <person name="Meneses R."/>
            <person name="Goncalves M.F.M."/>
            <person name="Tilleman L."/>
            <person name="Duarte A.S."/>
            <person name="Jorrin-Novo J.V."/>
            <person name="Van De Peer Y."/>
            <person name="Deforce D."/>
            <person name="Van Nieuwerburgh F."/>
            <person name="Esteves A.C."/>
            <person name="Alves A."/>
        </authorList>
    </citation>
    <scope>NUCLEOTIDE SEQUENCE</scope>
    <source>
        <strain evidence="2">CBS 339.90</strain>
    </source>
</reference>
<dbReference type="AlphaFoldDB" id="A0AA39XQL7"/>
<organism evidence="2 3">
    <name type="scientific">Lasiodiplodia hormozganensis</name>
    <dbReference type="NCBI Taxonomy" id="869390"/>
    <lineage>
        <taxon>Eukaryota</taxon>
        <taxon>Fungi</taxon>
        <taxon>Dikarya</taxon>
        <taxon>Ascomycota</taxon>
        <taxon>Pezizomycotina</taxon>
        <taxon>Dothideomycetes</taxon>
        <taxon>Dothideomycetes incertae sedis</taxon>
        <taxon>Botryosphaeriales</taxon>
        <taxon>Botryosphaeriaceae</taxon>
        <taxon>Lasiodiplodia</taxon>
    </lineage>
</organism>
<feature type="compositionally biased region" description="Polar residues" evidence="1">
    <location>
        <begin position="12"/>
        <end position="23"/>
    </location>
</feature>
<feature type="compositionally biased region" description="Basic and acidic residues" evidence="1">
    <location>
        <begin position="190"/>
        <end position="209"/>
    </location>
</feature>
<feature type="region of interest" description="Disordered" evidence="1">
    <location>
        <begin position="1"/>
        <end position="81"/>
    </location>
</feature>
<proteinExistence type="predicted"/>